<proteinExistence type="predicted"/>
<evidence type="ECO:0000313" key="2">
    <source>
        <dbReference type="EMBL" id="PXX89293.1"/>
    </source>
</evidence>
<dbReference type="AlphaFoldDB" id="A0A2V3ZK48"/>
<dbReference type="OrthoDB" id="5593857at2"/>
<name>A0A2V3ZK48_9GAMM</name>
<keyword evidence="1" id="KW-1133">Transmembrane helix</keyword>
<evidence type="ECO:0000256" key="1">
    <source>
        <dbReference type="SAM" id="Phobius"/>
    </source>
</evidence>
<keyword evidence="1" id="KW-0472">Membrane</keyword>
<dbReference type="Proteomes" id="UP000253987">
    <property type="component" value="Unassembled WGS sequence"/>
</dbReference>
<reference evidence="3" key="1">
    <citation type="submission" date="2018-05" db="EMBL/GenBank/DDBJ databases">
        <authorList>
            <person name="Lu D."/>
        </authorList>
    </citation>
    <scope>NUCLEOTIDE SEQUENCE [LARGE SCALE GENOMIC DNA]</scope>
    <source>
        <strain evidence="3">F01</strain>
    </source>
</reference>
<keyword evidence="3" id="KW-1185">Reference proteome</keyword>
<organism evidence="2 3">
    <name type="scientific">Marinobacter vulgaris</name>
    <dbReference type="NCBI Taxonomy" id="1928331"/>
    <lineage>
        <taxon>Bacteria</taxon>
        <taxon>Pseudomonadati</taxon>
        <taxon>Pseudomonadota</taxon>
        <taxon>Gammaproteobacteria</taxon>
        <taxon>Pseudomonadales</taxon>
        <taxon>Marinobacteraceae</taxon>
        <taxon>Marinobacter</taxon>
    </lineage>
</organism>
<comment type="caution">
    <text evidence="2">The sequence shown here is derived from an EMBL/GenBank/DDBJ whole genome shotgun (WGS) entry which is preliminary data.</text>
</comment>
<dbReference type="EMBL" id="QFWX01000007">
    <property type="protein sequence ID" value="PXX89293.1"/>
    <property type="molecule type" value="Genomic_DNA"/>
</dbReference>
<keyword evidence="1" id="KW-0812">Transmembrane</keyword>
<sequence>MSSRRPETLSDINKTDGATLVELVITIVIISVAIAGVVGAFSLIAGRSADPLNQTRAVALAQRYMDEILSKPYDERAPAGKRYDGACEITSTSSRDRDQFRDVDDYDELDEAPSEYWGTGDNESGYVQFSVAISVVCDSSLSTTPEPKRIDITITDPSGNSYLFSAYRGNL</sequence>
<gene>
    <name evidence="2" type="ORF">DIT71_15435</name>
</gene>
<reference evidence="2 3" key="2">
    <citation type="submission" date="2018-06" db="EMBL/GenBank/DDBJ databases">
        <title>Marinobactersediminissp. nov, a moderately halophilic bacterium isolated from marine solar saltern.</title>
        <authorList>
            <person name="Zhang Y."/>
        </authorList>
    </citation>
    <scope>NUCLEOTIDE SEQUENCE [LARGE SCALE GENOMIC DNA]</scope>
    <source>
        <strain evidence="2 3">F01</strain>
    </source>
</reference>
<accession>A0A2V3ZK48</accession>
<feature type="transmembrane region" description="Helical" evidence="1">
    <location>
        <begin position="20"/>
        <end position="46"/>
    </location>
</feature>
<protein>
    <submittedName>
        <fullName evidence="2">MSHA biogenesis protein MshD</fullName>
    </submittedName>
</protein>
<dbReference type="RefSeq" id="WP_114614126.1">
    <property type="nucleotide sequence ID" value="NZ_QFWX01000007.1"/>
</dbReference>
<evidence type="ECO:0000313" key="3">
    <source>
        <dbReference type="Proteomes" id="UP000253987"/>
    </source>
</evidence>